<evidence type="ECO:0000313" key="2">
    <source>
        <dbReference type="EMBL" id="KAJ8960663.1"/>
    </source>
</evidence>
<protein>
    <recommendedName>
        <fullName evidence="4">PiggyBac transposable element-derived protein domain-containing protein</fullName>
    </recommendedName>
</protein>
<feature type="compositionally biased region" description="Acidic residues" evidence="1">
    <location>
        <begin position="8"/>
        <end position="20"/>
    </location>
</feature>
<feature type="region of interest" description="Disordered" evidence="1">
    <location>
        <begin position="1"/>
        <end position="20"/>
    </location>
</feature>
<dbReference type="AlphaFoldDB" id="A0AAV8ZAS0"/>
<name>A0AAV8ZAS0_9CUCU</name>
<organism evidence="2 3">
    <name type="scientific">Rhamnusium bicolor</name>
    <dbReference type="NCBI Taxonomy" id="1586634"/>
    <lineage>
        <taxon>Eukaryota</taxon>
        <taxon>Metazoa</taxon>
        <taxon>Ecdysozoa</taxon>
        <taxon>Arthropoda</taxon>
        <taxon>Hexapoda</taxon>
        <taxon>Insecta</taxon>
        <taxon>Pterygota</taxon>
        <taxon>Neoptera</taxon>
        <taxon>Endopterygota</taxon>
        <taxon>Coleoptera</taxon>
        <taxon>Polyphaga</taxon>
        <taxon>Cucujiformia</taxon>
        <taxon>Chrysomeloidea</taxon>
        <taxon>Cerambycidae</taxon>
        <taxon>Lepturinae</taxon>
        <taxon>Rhagiini</taxon>
        <taxon>Rhamnusium</taxon>
    </lineage>
</organism>
<proteinExistence type="predicted"/>
<evidence type="ECO:0008006" key="4">
    <source>
        <dbReference type="Google" id="ProtNLM"/>
    </source>
</evidence>
<dbReference type="PANTHER" id="PTHR47272">
    <property type="entry name" value="DDE_TNP_1_7 DOMAIN-CONTAINING PROTEIN"/>
    <property type="match status" value="1"/>
</dbReference>
<dbReference type="EMBL" id="JANEYF010001640">
    <property type="protein sequence ID" value="KAJ8960663.1"/>
    <property type="molecule type" value="Genomic_DNA"/>
</dbReference>
<accession>A0AAV8ZAS0</accession>
<dbReference type="PANTHER" id="PTHR47272:SF1">
    <property type="entry name" value="PIGGYBAC TRANSPOSABLE ELEMENT-DERIVED PROTEIN 3-LIKE"/>
    <property type="match status" value="1"/>
</dbReference>
<sequence length="284" mass="32596">MDVVFEDKIDDNDEKGDEETNNLVCDSEDVVPLARFVMNLLVVWTNDVNYVARTNPFVEATGANFSDNAETPTDVFLELFPEDLIWDTFQTNLSLLSDGIYASGTFPKREKYFSKLKGDKNMEREDADYRISTDGLVAMKWMDRRSVLFLGNYQSPALRNVLSRRKNMELLQSAFILFQLRSQSRRLNLKTFRLSVARGLIGAVEPFKLGRPSSEKSVNKFKKLIPLGVRQSKACHMPERSTWLRCANCSTTKEVSHTICKCSICNVELCIKHDKNCFTSYYFK</sequence>
<comment type="caution">
    <text evidence="2">The sequence shown here is derived from an EMBL/GenBank/DDBJ whole genome shotgun (WGS) entry which is preliminary data.</text>
</comment>
<gene>
    <name evidence="2" type="ORF">NQ314_006055</name>
</gene>
<evidence type="ECO:0000256" key="1">
    <source>
        <dbReference type="SAM" id="MobiDB-lite"/>
    </source>
</evidence>
<dbReference type="Proteomes" id="UP001162156">
    <property type="component" value="Unassembled WGS sequence"/>
</dbReference>
<reference evidence="2" key="1">
    <citation type="journal article" date="2023" name="Insect Mol. Biol.">
        <title>Genome sequencing provides insights into the evolution of gene families encoding plant cell wall-degrading enzymes in longhorned beetles.</title>
        <authorList>
            <person name="Shin N.R."/>
            <person name="Okamura Y."/>
            <person name="Kirsch R."/>
            <person name="Pauchet Y."/>
        </authorList>
    </citation>
    <scope>NUCLEOTIDE SEQUENCE</scope>
    <source>
        <strain evidence="2">RBIC_L_NR</strain>
    </source>
</reference>
<keyword evidence="3" id="KW-1185">Reference proteome</keyword>
<evidence type="ECO:0000313" key="3">
    <source>
        <dbReference type="Proteomes" id="UP001162156"/>
    </source>
</evidence>